<keyword evidence="2" id="KW-1185">Reference proteome</keyword>
<accession>A0A5C8PUG7</accession>
<dbReference type="AlphaFoldDB" id="A0A5C8PUG7"/>
<dbReference type="InterPro" id="IPR027417">
    <property type="entry name" value="P-loop_NTPase"/>
</dbReference>
<dbReference type="OrthoDB" id="7355124at2"/>
<reference evidence="1 2" key="1">
    <citation type="submission" date="2019-06" db="EMBL/GenBank/DDBJ databases">
        <title>New taxonomy in bacterial strain CC-CFT640, isolated from vineyard.</title>
        <authorList>
            <person name="Lin S.-Y."/>
            <person name="Tsai C.-F."/>
            <person name="Young C.-C."/>
        </authorList>
    </citation>
    <scope>NUCLEOTIDE SEQUENCE [LARGE SCALE GENOMIC DNA]</scope>
    <source>
        <strain evidence="1 2">CC-CFT640</strain>
    </source>
</reference>
<organism evidence="1 2">
    <name type="scientific">Vineibacter terrae</name>
    <dbReference type="NCBI Taxonomy" id="2586908"/>
    <lineage>
        <taxon>Bacteria</taxon>
        <taxon>Pseudomonadati</taxon>
        <taxon>Pseudomonadota</taxon>
        <taxon>Alphaproteobacteria</taxon>
        <taxon>Hyphomicrobiales</taxon>
        <taxon>Vineibacter</taxon>
    </lineage>
</organism>
<sequence length="910" mass="98346">MDNPLIDLLRRCTVQLPGRGTGFFVAPHLILTCAHVLKGLKVKETIKVNRKSTSISATIEALTSDDWPDLGLLRVDGAPGEAWVLLDADLAQHDPVHAFGFPKHGGREQRTDGIAGRFEDFTWQRLAAEAPAERWPDRPLIKFKDALVVGGYSGSALLNLRSGRAVGVVSETINGAAAVGGWAVPAAIVLECLEDVADAQRGHRDAALAQWDKALQDADAGTAQQSARLRGLALQPPLDSPRRRSQAQEPLPAALRFLYESQLSSFHGRTAEIAALRNVLTAPARFAWQSIAGPNGSGKSRLVQEVLLQAAPAWTGGFLPLAAKPWEHWEAWQPLRPTVIVIDDAAARAVEARDIVETLARRARSNGLGWPVRLVLVDRQTDFMEAGVGDLQKSRLAESRHGEKLDLRPLDDQALAETMRDLGPVDDERMAGLLKALKRVDDQRRPLFALLLADAAASGLDPSGTSRIDLLREHVLQREWTTRWDPIGVDDDDTAVLAFATVCPPLYLKDVAKAAEAGAPLPRKLDAPRRARVAAMLGSGALSQWVPSLRPDLLGTLFVLDTQQRMANVSEADASGFVSAAWKTKPFATRQLVLRALEEMPSHPAIERFLLPPPDNTEAVNDWADAASTACTVLQTLFVELMGAMSDVYCRTQRGRVLCAILDVVGFNTHGLLAEDDRPLADSLFHSVLALPLPHEIVRDVSDFKSADFSAWDVRLSEIADGLYAAHMRAEDEAAAERLVEALTEKAALLPDDAMSKRVLMAVPDTHSREKIARASMKAIQDAARSAAKLAVALLAVSLTRAAKSLLDDTETLSQEERQAGLTLGSQVLQCIQKIDPGGDTEATTLFANACVWVAIALTQIGESTKAREIAAALLGTGGDGASQADRRSFKDLLSPEDCEGLAVLAEIEP</sequence>
<name>A0A5C8PUG7_9HYPH</name>
<gene>
    <name evidence="1" type="ORF">FHP25_04110</name>
</gene>
<protein>
    <submittedName>
        <fullName evidence="1">Trypsin-like peptidase domain-containing protein</fullName>
    </submittedName>
</protein>
<comment type="caution">
    <text evidence="1">The sequence shown here is derived from an EMBL/GenBank/DDBJ whole genome shotgun (WGS) entry which is preliminary data.</text>
</comment>
<proteinExistence type="predicted"/>
<evidence type="ECO:0000313" key="1">
    <source>
        <dbReference type="EMBL" id="TXL81721.1"/>
    </source>
</evidence>
<dbReference type="RefSeq" id="WP_147845629.1">
    <property type="nucleotide sequence ID" value="NZ_VDUZ01000003.1"/>
</dbReference>
<dbReference type="Proteomes" id="UP000321638">
    <property type="component" value="Unassembled WGS sequence"/>
</dbReference>
<dbReference type="Pfam" id="PF13365">
    <property type="entry name" value="Trypsin_2"/>
    <property type="match status" value="1"/>
</dbReference>
<dbReference type="Gene3D" id="2.40.10.10">
    <property type="entry name" value="Trypsin-like serine proteases"/>
    <property type="match status" value="2"/>
</dbReference>
<dbReference type="InterPro" id="IPR043504">
    <property type="entry name" value="Peptidase_S1_PA_chymotrypsin"/>
</dbReference>
<dbReference type="EMBL" id="VDUZ01000003">
    <property type="protein sequence ID" value="TXL81721.1"/>
    <property type="molecule type" value="Genomic_DNA"/>
</dbReference>
<evidence type="ECO:0000313" key="2">
    <source>
        <dbReference type="Proteomes" id="UP000321638"/>
    </source>
</evidence>
<dbReference type="SUPFAM" id="SSF50494">
    <property type="entry name" value="Trypsin-like serine proteases"/>
    <property type="match status" value="1"/>
</dbReference>
<dbReference type="SUPFAM" id="SSF52540">
    <property type="entry name" value="P-loop containing nucleoside triphosphate hydrolases"/>
    <property type="match status" value="1"/>
</dbReference>
<dbReference type="InterPro" id="IPR009003">
    <property type="entry name" value="Peptidase_S1_PA"/>
</dbReference>